<sequence length="498" mass="55457">MKAKADCLHLGGLSPSEKPESEKSGNPSPGSDQTVPQDKKTATSLILFEEVNHLATLHSFCICLLLQVDVIFDDDVGFLAAIKTFMTTTKRPVILTTNDPSFKERFNHSLEEIIFRTPSAVNVSSYLQLVGLAENVCLELADVSSLHRLSRGDVRRCLSQLQLWVRSGGGRASRSGGSPKEPTHVQRCQYWSEIDMDKLLRLLAESWRGGVPLLYSNLELLLPIEAKGTCGLQKELAPSDIDLHITQLDGYVSGKASATNSKSVRHISRLSRRRNISRLSRRKYIATMFDTSCSLTQNASLSPKRAHLRVPSLRDKTEENPAKVVTNCLDALSDFFDLMSCLDSTMPAAAAPLGSGSCRPEAFLWTGAEIKDGLLDVMSEEGEVDRIWSQERLLDIQAAVEGLGCHRCCWRMSEAWTEAQNYRQELGDARWGRLVERLTLPVSSKKQSLSFSLQPLCAPSKSFSLLGNRRAVSVDYMPVLRYIGRFQRARQQKEEPAR</sequence>
<protein>
    <submittedName>
        <fullName evidence="2">ATPase family AAA domain containing 5b</fullName>
    </submittedName>
</protein>
<dbReference type="PANTHER" id="PTHR23389:SF21">
    <property type="entry name" value="ATPASE FAMILY AAA DOMAIN-CONTAINING PROTEIN 5"/>
    <property type="match status" value="1"/>
</dbReference>
<reference evidence="2" key="1">
    <citation type="submission" date="2025-08" db="UniProtKB">
        <authorList>
            <consortium name="Ensembl"/>
        </authorList>
    </citation>
    <scope>IDENTIFICATION</scope>
</reference>
<reference evidence="2" key="2">
    <citation type="submission" date="2025-09" db="UniProtKB">
        <authorList>
            <consortium name="Ensembl"/>
        </authorList>
    </citation>
    <scope>IDENTIFICATION</scope>
</reference>
<dbReference type="InterPro" id="IPR027417">
    <property type="entry name" value="P-loop_NTPase"/>
</dbReference>
<evidence type="ECO:0000313" key="3">
    <source>
        <dbReference type="Proteomes" id="UP000694568"/>
    </source>
</evidence>
<name>A0A8D0AS68_SANLU</name>
<accession>A0A8D0AS68</accession>
<gene>
    <name evidence="2" type="primary">atad5b</name>
</gene>
<dbReference type="GO" id="GO:0061860">
    <property type="term" value="F:DNA clamp unloader activity"/>
    <property type="evidence" value="ECO:0007669"/>
    <property type="project" value="TreeGrafter"/>
</dbReference>
<dbReference type="PANTHER" id="PTHR23389">
    <property type="entry name" value="CHROMOSOME TRANSMISSION FIDELITY FACTOR 18"/>
    <property type="match status" value="1"/>
</dbReference>
<dbReference type="AlphaFoldDB" id="A0A8D0AS68"/>
<dbReference type="SUPFAM" id="SSF52540">
    <property type="entry name" value="P-loop containing nucleoside triphosphate hydrolases"/>
    <property type="match status" value="1"/>
</dbReference>
<feature type="region of interest" description="Disordered" evidence="1">
    <location>
        <begin position="1"/>
        <end position="37"/>
    </location>
</feature>
<proteinExistence type="predicted"/>
<organism evidence="2 3">
    <name type="scientific">Sander lucioperca</name>
    <name type="common">Pike-perch</name>
    <name type="synonym">Perca lucioperca</name>
    <dbReference type="NCBI Taxonomy" id="283035"/>
    <lineage>
        <taxon>Eukaryota</taxon>
        <taxon>Metazoa</taxon>
        <taxon>Chordata</taxon>
        <taxon>Craniata</taxon>
        <taxon>Vertebrata</taxon>
        <taxon>Euteleostomi</taxon>
        <taxon>Actinopterygii</taxon>
        <taxon>Neopterygii</taxon>
        <taxon>Teleostei</taxon>
        <taxon>Neoteleostei</taxon>
        <taxon>Acanthomorphata</taxon>
        <taxon>Eupercaria</taxon>
        <taxon>Perciformes</taxon>
        <taxon>Percoidei</taxon>
        <taxon>Percidae</taxon>
        <taxon>Luciopercinae</taxon>
        <taxon>Sander</taxon>
    </lineage>
</organism>
<dbReference type="GeneTree" id="ENSGT00940000153469"/>
<dbReference type="Gene3D" id="3.40.50.300">
    <property type="entry name" value="P-loop containing nucleotide triphosphate hydrolases"/>
    <property type="match status" value="1"/>
</dbReference>
<evidence type="ECO:0000313" key="2">
    <source>
        <dbReference type="Ensembl" id="ENSSLUP00000058276.1"/>
    </source>
</evidence>
<dbReference type="Proteomes" id="UP000694568">
    <property type="component" value="Unplaced"/>
</dbReference>
<keyword evidence="3" id="KW-1185">Reference proteome</keyword>
<dbReference type="Ensembl" id="ENSSLUT00000059955.1">
    <property type="protein sequence ID" value="ENSSLUP00000058276.1"/>
    <property type="gene ID" value="ENSSLUG00000025011.1"/>
</dbReference>
<dbReference type="GO" id="GO:0003677">
    <property type="term" value="F:DNA binding"/>
    <property type="evidence" value="ECO:0007669"/>
    <property type="project" value="TreeGrafter"/>
</dbReference>
<evidence type="ECO:0000256" key="1">
    <source>
        <dbReference type="SAM" id="MobiDB-lite"/>
    </source>
</evidence>
<dbReference type="GO" id="GO:0005634">
    <property type="term" value="C:nucleus"/>
    <property type="evidence" value="ECO:0007669"/>
    <property type="project" value="TreeGrafter"/>
</dbReference>